<keyword evidence="2" id="KW-1185">Reference proteome</keyword>
<accession>A0A7W0HML9</accession>
<dbReference type="EMBL" id="JACDUS010000019">
    <property type="protein sequence ID" value="MBA2883206.1"/>
    <property type="molecule type" value="Genomic_DNA"/>
</dbReference>
<dbReference type="AlphaFoldDB" id="A0A7W0HML9"/>
<proteinExistence type="predicted"/>
<organism evidence="1 2">
    <name type="scientific">Desulfosalsimonas propionicica</name>
    <dbReference type="NCBI Taxonomy" id="332175"/>
    <lineage>
        <taxon>Bacteria</taxon>
        <taxon>Pseudomonadati</taxon>
        <taxon>Thermodesulfobacteriota</taxon>
        <taxon>Desulfobacteria</taxon>
        <taxon>Desulfobacterales</taxon>
        <taxon>Desulfosalsimonadaceae</taxon>
        <taxon>Desulfosalsimonas</taxon>
    </lineage>
</organism>
<name>A0A7W0HML9_9BACT</name>
<evidence type="ECO:0000313" key="1">
    <source>
        <dbReference type="EMBL" id="MBA2883206.1"/>
    </source>
</evidence>
<gene>
    <name evidence="1" type="ORF">HNR65_003568</name>
</gene>
<dbReference type="Proteomes" id="UP000525298">
    <property type="component" value="Unassembled WGS sequence"/>
</dbReference>
<evidence type="ECO:0000313" key="2">
    <source>
        <dbReference type="Proteomes" id="UP000525298"/>
    </source>
</evidence>
<protein>
    <submittedName>
        <fullName evidence="1">Uncharacterized protein</fullName>
    </submittedName>
</protein>
<sequence>MDDILNRQKIRGSIMLTHPIIEKLQVMKFYGMRKAFEEQLQMAATPNCYPHWPKQTFWFSMTGAVKIKQGAAERFS</sequence>
<reference evidence="1 2" key="1">
    <citation type="submission" date="2020-07" db="EMBL/GenBank/DDBJ databases">
        <title>Genomic Encyclopedia of Type Strains, Phase IV (KMG-IV): sequencing the most valuable type-strain genomes for metagenomic binning, comparative biology and taxonomic classification.</title>
        <authorList>
            <person name="Goeker M."/>
        </authorList>
    </citation>
    <scope>NUCLEOTIDE SEQUENCE [LARGE SCALE GENOMIC DNA]</scope>
    <source>
        <strain evidence="1 2">DSM 17721</strain>
    </source>
</reference>
<comment type="caution">
    <text evidence="1">The sequence shown here is derived from an EMBL/GenBank/DDBJ whole genome shotgun (WGS) entry which is preliminary data.</text>
</comment>